<comment type="caution">
    <text evidence="1">The sequence shown here is derived from an EMBL/GenBank/DDBJ whole genome shotgun (WGS) entry which is preliminary data.</text>
</comment>
<accession>A0ACB8RIZ0</accession>
<evidence type="ECO:0000313" key="1">
    <source>
        <dbReference type="EMBL" id="KAI0043872.1"/>
    </source>
</evidence>
<keyword evidence="2" id="KW-1185">Reference proteome</keyword>
<reference evidence="1" key="2">
    <citation type="journal article" date="2022" name="New Phytol.">
        <title>Evolutionary transition to the ectomycorrhizal habit in the genomes of a hyperdiverse lineage of mushroom-forming fungi.</title>
        <authorList>
            <person name="Looney B."/>
            <person name="Miyauchi S."/>
            <person name="Morin E."/>
            <person name="Drula E."/>
            <person name="Courty P.E."/>
            <person name="Kohler A."/>
            <person name="Kuo A."/>
            <person name="LaButti K."/>
            <person name="Pangilinan J."/>
            <person name="Lipzen A."/>
            <person name="Riley R."/>
            <person name="Andreopoulos W."/>
            <person name="He G."/>
            <person name="Johnson J."/>
            <person name="Nolan M."/>
            <person name="Tritt A."/>
            <person name="Barry K.W."/>
            <person name="Grigoriev I.V."/>
            <person name="Nagy L.G."/>
            <person name="Hibbett D."/>
            <person name="Henrissat B."/>
            <person name="Matheny P.B."/>
            <person name="Labbe J."/>
            <person name="Martin F.M."/>
        </authorList>
    </citation>
    <scope>NUCLEOTIDE SEQUENCE</scope>
    <source>
        <strain evidence="1">FP105234-sp</strain>
    </source>
</reference>
<protein>
    <submittedName>
        <fullName evidence="1">Uncharacterized protein</fullName>
    </submittedName>
</protein>
<feature type="non-terminal residue" evidence="1">
    <location>
        <position position="148"/>
    </location>
</feature>
<gene>
    <name evidence="1" type="ORF">FA95DRAFT_1497942</name>
</gene>
<proteinExistence type="predicted"/>
<dbReference type="Proteomes" id="UP000814033">
    <property type="component" value="Unassembled WGS sequence"/>
</dbReference>
<sequence length="148" mass="16386">MSPNNAPSADVILRSTDSVDFRMHKDILAMASPFFKDMFKLPQSPSTSSRVPIMMPEESETISHLVAAMYPITSTPDNVDSTMALLAALQKYGMGSEVAIDGHFAVIRQQLSKQLLPRFVEEDPCRTYALAVRYRLKEEAALAAQAHL</sequence>
<dbReference type="EMBL" id="MU276001">
    <property type="protein sequence ID" value="KAI0043872.1"/>
    <property type="molecule type" value="Genomic_DNA"/>
</dbReference>
<organism evidence="1 2">
    <name type="scientific">Auriscalpium vulgare</name>
    <dbReference type="NCBI Taxonomy" id="40419"/>
    <lineage>
        <taxon>Eukaryota</taxon>
        <taxon>Fungi</taxon>
        <taxon>Dikarya</taxon>
        <taxon>Basidiomycota</taxon>
        <taxon>Agaricomycotina</taxon>
        <taxon>Agaricomycetes</taxon>
        <taxon>Russulales</taxon>
        <taxon>Auriscalpiaceae</taxon>
        <taxon>Auriscalpium</taxon>
    </lineage>
</organism>
<reference evidence="1" key="1">
    <citation type="submission" date="2021-02" db="EMBL/GenBank/DDBJ databases">
        <authorList>
            <consortium name="DOE Joint Genome Institute"/>
            <person name="Ahrendt S."/>
            <person name="Looney B.P."/>
            <person name="Miyauchi S."/>
            <person name="Morin E."/>
            <person name="Drula E."/>
            <person name="Courty P.E."/>
            <person name="Chicoki N."/>
            <person name="Fauchery L."/>
            <person name="Kohler A."/>
            <person name="Kuo A."/>
            <person name="Labutti K."/>
            <person name="Pangilinan J."/>
            <person name="Lipzen A."/>
            <person name="Riley R."/>
            <person name="Andreopoulos W."/>
            <person name="He G."/>
            <person name="Johnson J."/>
            <person name="Barry K.W."/>
            <person name="Grigoriev I.V."/>
            <person name="Nagy L."/>
            <person name="Hibbett D."/>
            <person name="Henrissat B."/>
            <person name="Matheny P.B."/>
            <person name="Labbe J."/>
            <person name="Martin F."/>
        </authorList>
    </citation>
    <scope>NUCLEOTIDE SEQUENCE</scope>
    <source>
        <strain evidence="1">FP105234-sp</strain>
    </source>
</reference>
<evidence type="ECO:0000313" key="2">
    <source>
        <dbReference type="Proteomes" id="UP000814033"/>
    </source>
</evidence>
<name>A0ACB8RIZ0_9AGAM</name>